<evidence type="ECO:0000313" key="4">
    <source>
        <dbReference type="Proteomes" id="UP000003163"/>
    </source>
</evidence>
<keyword evidence="4" id="KW-1185">Reference proteome</keyword>
<feature type="transmembrane region" description="Helical" evidence="2">
    <location>
        <begin position="73"/>
        <end position="95"/>
    </location>
</feature>
<protein>
    <submittedName>
        <fullName evidence="3">Uncharacterized protein</fullName>
    </submittedName>
</protein>
<organism evidence="3 4">
    <name type="scientific">Edhazardia aedis (strain USNM 41457)</name>
    <name type="common">Microsporidian parasite</name>
    <dbReference type="NCBI Taxonomy" id="1003232"/>
    <lineage>
        <taxon>Eukaryota</taxon>
        <taxon>Fungi</taxon>
        <taxon>Fungi incertae sedis</taxon>
        <taxon>Microsporidia</taxon>
        <taxon>Edhazardia</taxon>
    </lineage>
</organism>
<reference evidence="3 4" key="1">
    <citation type="submission" date="2011-08" db="EMBL/GenBank/DDBJ databases">
        <authorList>
            <person name="Liu Z.J."/>
            <person name="Shi F.L."/>
            <person name="Lu J.Q."/>
            <person name="Li M."/>
            <person name="Wang Z.L."/>
        </authorList>
    </citation>
    <scope>NUCLEOTIDE SEQUENCE [LARGE SCALE GENOMIC DNA]</scope>
    <source>
        <strain evidence="3 4">USNM 41457</strain>
    </source>
</reference>
<dbReference type="EMBL" id="AFBI03000015">
    <property type="protein sequence ID" value="EJW04675.1"/>
    <property type="molecule type" value="Genomic_DNA"/>
</dbReference>
<accession>J9DQ49</accession>
<dbReference type="AlphaFoldDB" id="J9DQ49"/>
<evidence type="ECO:0000256" key="2">
    <source>
        <dbReference type="SAM" id="Phobius"/>
    </source>
</evidence>
<name>J9DQ49_EDHAE</name>
<dbReference type="VEuPathDB" id="MicrosporidiaDB:EDEG_01123"/>
<feature type="region of interest" description="Disordered" evidence="1">
    <location>
        <begin position="1"/>
        <end position="24"/>
    </location>
</feature>
<keyword evidence="2" id="KW-1133">Transmembrane helix</keyword>
<dbReference type="HOGENOM" id="CLU_2263675_0_0_1"/>
<proteinExistence type="predicted"/>
<evidence type="ECO:0000256" key="1">
    <source>
        <dbReference type="SAM" id="MobiDB-lite"/>
    </source>
</evidence>
<gene>
    <name evidence="3" type="ORF">EDEG_01123</name>
</gene>
<dbReference type="InParanoid" id="J9DQ49"/>
<dbReference type="Proteomes" id="UP000003163">
    <property type="component" value="Unassembled WGS sequence"/>
</dbReference>
<keyword evidence="2" id="KW-0812">Transmembrane</keyword>
<feature type="compositionally biased region" description="Basic and acidic residues" evidence="1">
    <location>
        <begin position="10"/>
        <end position="24"/>
    </location>
</feature>
<keyword evidence="2" id="KW-0472">Membrane</keyword>
<evidence type="ECO:0000313" key="3">
    <source>
        <dbReference type="EMBL" id="EJW04675.1"/>
    </source>
</evidence>
<sequence>MSKKMLSYNRMKDQSNQDKDMQENQKRTFTDHWLLGSDRMFEYRIINKSLLSDYNNLVSLIFLRNSHRTHCEYVNCLLSFFCWGTIFISFLANIFSKNYNFFI</sequence>
<comment type="caution">
    <text evidence="3">The sequence shown here is derived from an EMBL/GenBank/DDBJ whole genome shotgun (WGS) entry which is preliminary data.</text>
</comment>
<reference evidence="4" key="2">
    <citation type="submission" date="2015-07" db="EMBL/GenBank/DDBJ databases">
        <title>Contrasting host-pathogen interactions and genome evolution in two generalist and specialist microsporidian pathogens of mosquitoes.</title>
        <authorList>
            <consortium name="The Broad Institute Genomics Platform"/>
            <consortium name="The Broad Institute Genome Sequencing Center for Infectious Disease"/>
            <person name="Cuomo C.A."/>
            <person name="Sanscrainte N.D."/>
            <person name="Goldberg J.M."/>
            <person name="Heiman D."/>
            <person name="Young S."/>
            <person name="Zeng Q."/>
            <person name="Becnel J.J."/>
            <person name="Birren B.W."/>
        </authorList>
    </citation>
    <scope>NUCLEOTIDE SEQUENCE [LARGE SCALE GENOMIC DNA]</scope>
    <source>
        <strain evidence="4">USNM 41457</strain>
    </source>
</reference>